<dbReference type="Gene3D" id="3.40.50.1820">
    <property type="entry name" value="alpha/beta hydrolase"/>
    <property type="match status" value="1"/>
</dbReference>
<dbReference type="SUPFAM" id="SSF53474">
    <property type="entry name" value="alpha/beta-Hydrolases"/>
    <property type="match status" value="1"/>
</dbReference>
<feature type="region of interest" description="Disordered" evidence="2">
    <location>
        <begin position="876"/>
        <end position="933"/>
    </location>
</feature>
<feature type="compositionally biased region" description="Basic and acidic residues" evidence="2">
    <location>
        <begin position="876"/>
        <end position="907"/>
    </location>
</feature>
<keyword evidence="1" id="KW-0175">Coiled coil</keyword>
<evidence type="ECO:0000313" key="5">
    <source>
        <dbReference type="EMBL" id="CAJ1399030.1"/>
    </source>
</evidence>
<protein>
    <submittedName>
        <fullName evidence="5">Uncharacterized protein</fullName>
    </submittedName>
</protein>
<name>A0AA36J5N9_9DINO</name>
<dbReference type="Pfam" id="PF03959">
    <property type="entry name" value="FSH1"/>
    <property type="match status" value="1"/>
</dbReference>
<feature type="domain" description="Conserved oligomeric Golgi complex subunit 3 N-terminal" evidence="4">
    <location>
        <begin position="78"/>
        <end position="201"/>
    </location>
</feature>
<gene>
    <name evidence="5" type="ORF">EVOR1521_LOCUS22653</name>
</gene>
<proteinExistence type="predicted"/>
<evidence type="ECO:0000313" key="6">
    <source>
        <dbReference type="Proteomes" id="UP001178507"/>
    </source>
</evidence>
<organism evidence="5 6">
    <name type="scientific">Effrenium voratum</name>
    <dbReference type="NCBI Taxonomy" id="2562239"/>
    <lineage>
        <taxon>Eukaryota</taxon>
        <taxon>Sar</taxon>
        <taxon>Alveolata</taxon>
        <taxon>Dinophyceae</taxon>
        <taxon>Suessiales</taxon>
        <taxon>Symbiodiniaceae</taxon>
        <taxon>Effrenium</taxon>
    </lineage>
</organism>
<evidence type="ECO:0000256" key="1">
    <source>
        <dbReference type="SAM" id="Coils"/>
    </source>
</evidence>
<feature type="compositionally biased region" description="Basic and acidic residues" evidence="2">
    <location>
        <begin position="918"/>
        <end position="933"/>
    </location>
</feature>
<sequence>MEALSPQQEALLEELAYLEEEVSPQPRLDELSTLEALQKQRAAGQAAYQRRLQESKASRLRWMQQLQLGICSSRQQQLQLLQALDTLEAEHRDLERKSAWLRSQCQEALSERDRLEAYCAQVAERLDVLQCSASIAQELDQGSDLLLRPELEPLLQRLEAAAAYVESRYDFSDAKSCRSNFDHLRNRVCILVRSTLQHALEAAESQVQEILWQQEESEESSVDTQVFYTAFHLAASAVRPALEVLQRQRHLHSQYGQALDSAAQQLAQLRLRLDTEAHWQALQAVRPLPELVRQAVGYLLDRAGRELCCFEAFFPRGDRQALDLILGRLCERCRQALLAAPAEDWPQLAEAAEVLQACLQECRIVTVRLALQQMLRSVLLPRLEEAARRELSKVSLELSDATPERLLEAPTKAADQALKVLAACYGVLEAPAFESLASHVGAWRKEVDPDDLCSRLVLLRQNLELWEQLAAFEDDAVAEAPSFAGLPAYERLSAAALRQSRGERHARWRRSLREACDSLLETLLLQLQPASPGFEERCVAMLPAVAARCRVILGASSPELFGALKEQLLKAQAAASPASRETFDRRLQGIFDDIAQGSIVELVSKADVCAEVLEATDAKAANQDFSKVSFLPKKLIKEAAQVRHMRDQFKMNVLAVEYPGYGLLHGISRSSEAALKEVALTAFRFILDELKVAYEQVILFGRSVGSGPTVYLASRFPVGGLILVAAFASVREAAKSLVGPFVANVLEERFPNIALIGNVSCPTLFIHGEKDSLVPPSHSVALFKQCRARKLLITPPGMEHNTNLFTDAQYLAVPAINFFGLPGYQQESPPQMPSRFFEDGRQAFLLRKAARRGTTVDAEGSPWFYFCGCPTSRARREDGAADRPQCEWEPSERTAVSEDQASARKSLDTATSAPETSEAWKEAQEFREEIQET</sequence>
<feature type="coiled-coil region" evidence="1">
    <location>
        <begin position="77"/>
        <end position="104"/>
    </location>
</feature>
<dbReference type="InterPro" id="IPR005645">
    <property type="entry name" value="FSH-like_dom"/>
</dbReference>
<dbReference type="InterPro" id="IPR029058">
    <property type="entry name" value="AB_hydrolase_fold"/>
</dbReference>
<reference evidence="5" key="1">
    <citation type="submission" date="2023-08" db="EMBL/GenBank/DDBJ databases">
        <authorList>
            <person name="Chen Y."/>
            <person name="Shah S."/>
            <person name="Dougan E. K."/>
            <person name="Thang M."/>
            <person name="Chan C."/>
        </authorList>
    </citation>
    <scope>NUCLEOTIDE SEQUENCE</scope>
</reference>
<dbReference type="PANTHER" id="PTHR12277:SF197">
    <property type="entry name" value="CHROMOSOME UNDETERMINED SCAFFOLD_38, WHOLE GENOME SHOTGUN SEQUENCE"/>
    <property type="match status" value="1"/>
</dbReference>
<dbReference type="Proteomes" id="UP001178507">
    <property type="component" value="Unassembled WGS sequence"/>
</dbReference>
<comment type="caution">
    <text evidence="5">The sequence shown here is derived from an EMBL/GenBank/DDBJ whole genome shotgun (WGS) entry which is preliminary data.</text>
</comment>
<dbReference type="EMBL" id="CAUJNA010003321">
    <property type="protein sequence ID" value="CAJ1399030.1"/>
    <property type="molecule type" value="Genomic_DNA"/>
</dbReference>
<dbReference type="Pfam" id="PF04136">
    <property type="entry name" value="COG3_N"/>
    <property type="match status" value="1"/>
</dbReference>
<keyword evidence="6" id="KW-1185">Reference proteome</keyword>
<evidence type="ECO:0000259" key="4">
    <source>
        <dbReference type="Pfam" id="PF04136"/>
    </source>
</evidence>
<accession>A0AA36J5N9</accession>
<dbReference type="AlphaFoldDB" id="A0AA36J5N9"/>
<evidence type="ECO:0000259" key="3">
    <source>
        <dbReference type="Pfam" id="PF03959"/>
    </source>
</evidence>
<dbReference type="InterPro" id="IPR048320">
    <property type="entry name" value="COG3_N"/>
</dbReference>
<dbReference type="PANTHER" id="PTHR12277">
    <property type="entry name" value="ALPHA/BETA HYDROLASE DOMAIN-CONTAINING PROTEIN"/>
    <property type="match status" value="1"/>
</dbReference>
<evidence type="ECO:0000256" key="2">
    <source>
        <dbReference type="SAM" id="MobiDB-lite"/>
    </source>
</evidence>
<feature type="domain" description="Serine hydrolase" evidence="3">
    <location>
        <begin position="722"/>
        <end position="794"/>
    </location>
</feature>